<dbReference type="InterPro" id="IPR001650">
    <property type="entry name" value="Helicase_C-like"/>
</dbReference>
<dbReference type="Gene3D" id="3.40.50.300">
    <property type="entry name" value="P-loop containing nucleotide triphosphate hydrolases"/>
    <property type="match status" value="2"/>
</dbReference>
<dbReference type="InterPro" id="IPR007502">
    <property type="entry name" value="Helicase-assoc_dom"/>
</dbReference>
<reference evidence="8 9" key="1">
    <citation type="submission" date="2022-03" db="EMBL/GenBank/DDBJ databases">
        <authorList>
            <person name="Koch H."/>
        </authorList>
    </citation>
    <scope>NUCLEOTIDE SEQUENCE [LARGE SCALE GENOMIC DNA]</scope>
    <source>
        <strain evidence="8 9">G1</strain>
    </source>
</reference>
<dbReference type="Pfam" id="PF04408">
    <property type="entry name" value="WHD_HA2"/>
    <property type="match status" value="1"/>
</dbReference>
<dbReference type="SMART" id="SM00490">
    <property type="entry name" value="HELICc"/>
    <property type="match status" value="1"/>
</dbReference>
<dbReference type="InterPro" id="IPR011545">
    <property type="entry name" value="DEAD/DEAH_box_helicase_dom"/>
</dbReference>
<evidence type="ECO:0000313" key="9">
    <source>
        <dbReference type="Proteomes" id="UP001295463"/>
    </source>
</evidence>
<dbReference type="PROSITE" id="PS51194">
    <property type="entry name" value="HELICASE_CTER"/>
    <property type="match status" value="1"/>
</dbReference>
<dbReference type="NCBIfam" id="TIGR01970">
    <property type="entry name" value="DEAH_box_HrpB"/>
    <property type="match status" value="1"/>
</dbReference>
<dbReference type="InterPro" id="IPR013689">
    <property type="entry name" value="RNA_helicase_ATP-dep_HrpB_C"/>
</dbReference>
<dbReference type="GO" id="GO:0003724">
    <property type="term" value="F:RNA helicase activity"/>
    <property type="evidence" value="ECO:0007669"/>
    <property type="project" value="UniProtKB-EC"/>
</dbReference>
<dbReference type="InterPro" id="IPR014001">
    <property type="entry name" value="Helicase_ATP-bd"/>
</dbReference>
<evidence type="ECO:0000259" key="7">
    <source>
        <dbReference type="PROSITE" id="PS51194"/>
    </source>
</evidence>
<organism evidence="8 9">
    <name type="scientific">Trichlorobacter ammonificans</name>
    <dbReference type="NCBI Taxonomy" id="2916410"/>
    <lineage>
        <taxon>Bacteria</taxon>
        <taxon>Pseudomonadati</taxon>
        <taxon>Thermodesulfobacteriota</taxon>
        <taxon>Desulfuromonadia</taxon>
        <taxon>Geobacterales</taxon>
        <taxon>Geobacteraceae</taxon>
        <taxon>Trichlorobacter</taxon>
    </lineage>
</organism>
<sequence>MPEILAAPATGNLLQYSLPMTTTPLPIDEILPELLRTVAAHPCTLLSAPPGAGKTTRVPLALLSVIPPEAGRILMLEPRRIAAVAAARYMADSLGEPVGRTVGYAVRFERKASPDTRIEVLTEGMLTRRLQEDPALSGVACVIFDEFHERSINADLGLALCREVQEVLRNDLKLLIMSATLDTAPLARLLGDAPLVVSEGRSYPVEVRYPDHDQRLRLPQRMAAVIRRVLATEQGDLLAFLPGSGEIRAVERELADCGGVRVCPLYGDLPLEQQRRAILPGPERRVVLATSIAETSLTIDGVRLVVDCGLSRRQQHDPASGLDRLVTVRSSRASALQRTGRAGRTGPGICFRLFSAHNFSAMTPHTPPEILTADLAPLLLELAAWGAADPRALPWLDPPPETALAAAAELLRLLGALDRQHRITELGREMVRYPLHPRLARLLLEGTKQDMTATACRLAALLSVREPLPAGQPVLCDSDLTQRLEQPLQGRRERSPSPALRIEQQLLQIVGSHNLKQQIRSGAHDLAPLLLAAWPDRLARKRSSAEERFLLATGRGATLSPRSGVRNRDLLVALQVDAGSGSDGVIHLASAVTEAEVRELLAGQVATVRRVQWDEAAGRVTATAEERLGAVVLAGRPVKADDTEALPLLLEQVRRMGVPALPWSAAARQLQGRVCLAHRLLPEEGWPDLSDARLTEQLEAWLGPHLAGLRSRQDLERLEMLHLLKETIGWNLLKKLNDITPTQVTVPSGRSAALDYTAEEGPVLAVKLQELFGLAATPTVCRGRCSVLVHLLSPAGRPVAVTRDLAGFWERGYLDVRKELRGRYPKHPWPDDPGNAPATHRTKRAVEQANRNGR</sequence>
<dbReference type="InterPro" id="IPR010225">
    <property type="entry name" value="HrpB"/>
</dbReference>
<dbReference type="Gene3D" id="1.20.120.1080">
    <property type="match status" value="1"/>
</dbReference>
<dbReference type="CDD" id="cd17990">
    <property type="entry name" value="DEXHc_HrpB"/>
    <property type="match status" value="1"/>
</dbReference>
<evidence type="ECO:0000256" key="1">
    <source>
        <dbReference type="ARBA" id="ARBA00022741"/>
    </source>
</evidence>
<dbReference type="SMART" id="SM00487">
    <property type="entry name" value="DEXDc"/>
    <property type="match status" value="1"/>
</dbReference>
<dbReference type="CDD" id="cd18791">
    <property type="entry name" value="SF2_C_RHA"/>
    <property type="match status" value="1"/>
</dbReference>
<keyword evidence="2 8" id="KW-0378">Hydrolase</keyword>
<evidence type="ECO:0000256" key="5">
    <source>
        <dbReference type="SAM" id="MobiDB-lite"/>
    </source>
</evidence>
<dbReference type="GO" id="GO:0016787">
    <property type="term" value="F:hydrolase activity"/>
    <property type="evidence" value="ECO:0007669"/>
    <property type="project" value="UniProtKB-KW"/>
</dbReference>
<evidence type="ECO:0000256" key="3">
    <source>
        <dbReference type="ARBA" id="ARBA00022806"/>
    </source>
</evidence>
<dbReference type="EMBL" id="OW150024">
    <property type="protein sequence ID" value="CAH2031306.1"/>
    <property type="molecule type" value="Genomic_DNA"/>
</dbReference>
<evidence type="ECO:0000256" key="4">
    <source>
        <dbReference type="ARBA" id="ARBA00022840"/>
    </source>
</evidence>
<dbReference type="PANTHER" id="PTHR43519">
    <property type="entry name" value="ATP-DEPENDENT RNA HELICASE HRPB"/>
    <property type="match status" value="1"/>
</dbReference>
<dbReference type="Pfam" id="PF00271">
    <property type="entry name" value="Helicase_C"/>
    <property type="match status" value="1"/>
</dbReference>
<keyword evidence="1" id="KW-0547">Nucleotide-binding</keyword>
<dbReference type="PROSITE" id="PS51192">
    <property type="entry name" value="HELICASE_ATP_BIND_1"/>
    <property type="match status" value="1"/>
</dbReference>
<dbReference type="Pfam" id="PF24473">
    <property type="entry name" value="CON_HrpB"/>
    <property type="match status" value="1"/>
</dbReference>
<proteinExistence type="predicted"/>
<protein>
    <submittedName>
        <fullName evidence="8">ATP-dependent RNA helicase HrpB</fullName>
        <ecNumber evidence="8">3.6.4.13</ecNumber>
    </submittedName>
</protein>
<name>A0ABN8HEL5_9BACT</name>
<evidence type="ECO:0000313" key="8">
    <source>
        <dbReference type="EMBL" id="CAH2031306.1"/>
    </source>
</evidence>
<feature type="domain" description="Helicase C-terminal" evidence="7">
    <location>
        <begin position="224"/>
        <end position="386"/>
    </location>
</feature>
<dbReference type="SMART" id="SM00847">
    <property type="entry name" value="HA2"/>
    <property type="match status" value="1"/>
</dbReference>
<dbReference type="InterPro" id="IPR048333">
    <property type="entry name" value="HA2_WH"/>
</dbReference>
<accession>A0ABN8HEL5</accession>
<dbReference type="InterPro" id="IPR049614">
    <property type="entry name" value="HrpB_DEXH"/>
</dbReference>
<dbReference type="PIRSF" id="PIRSF005496">
    <property type="entry name" value="ATP_hel_hrpB"/>
    <property type="match status" value="1"/>
</dbReference>
<dbReference type="InterPro" id="IPR027417">
    <property type="entry name" value="P-loop_NTPase"/>
</dbReference>
<feature type="region of interest" description="Disordered" evidence="5">
    <location>
        <begin position="824"/>
        <end position="854"/>
    </location>
</feature>
<dbReference type="Proteomes" id="UP001295463">
    <property type="component" value="Chromosome"/>
</dbReference>
<keyword evidence="3 8" id="KW-0347">Helicase</keyword>
<dbReference type="Pfam" id="PF00270">
    <property type="entry name" value="DEAD"/>
    <property type="match status" value="1"/>
</dbReference>
<keyword evidence="4" id="KW-0067">ATP-binding</keyword>
<gene>
    <name evidence="8" type="primary">hrpB</name>
    <name evidence="8" type="ORF">GEAMG1_1476</name>
</gene>
<dbReference type="EC" id="3.6.4.13" evidence="8"/>
<dbReference type="PANTHER" id="PTHR43519:SF1">
    <property type="entry name" value="ATP-DEPENDENT RNA HELICASE HRPB"/>
    <property type="match status" value="1"/>
</dbReference>
<dbReference type="Pfam" id="PF08482">
    <property type="entry name" value="HrpB_C"/>
    <property type="match status" value="1"/>
</dbReference>
<evidence type="ECO:0000256" key="2">
    <source>
        <dbReference type="ARBA" id="ARBA00022801"/>
    </source>
</evidence>
<evidence type="ECO:0000259" key="6">
    <source>
        <dbReference type="PROSITE" id="PS51192"/>
    </source>
</evidence>
<keyword evidence="9" id="KW-1185">Reference proteome</keyword>
<feature type="domain" description="Helicase ATP-binding" evidence="6">
    <location>
        <begin position="35"/>
        <end position="199"/>
    </location>
</feature>
<dbReference type="InterPro" id="IPR056329">
    <property type="entry name" value="CON_HrpB"/>
</dbReference>
<dbReference type="SUPFAM" id="SSF52540">
    <property type="entry name" value="P-loop containing nucleoside triphosphate hydrolases"/>
    <property type="match status" value="1"/>
</dbReference>